<dbReference type="Pfam" id="PF08240">
    <property type="entry name" value="ADH_N"/>
    <property type="match status" value="1"/>
</dbReference>
<dbReference type="SUPFAM" id="SSF51735">
    <property type="entry name" value="NAD(P)-binding Rossmann-fold domains"/>
    <property type="match status" value="1"/>
</dbReference>
<dbReference type="EMBL" id="BAAAZA010000025">
    <property type="protein sequence ID" value="GAA3889176.1"/>
    <property type="molecule type" value="Genomic_DNA"/>
</dbReference>
<proteinExistence type="predicted"/>
<name>A0ABP7KW31_9ACTN</name>
<evidence type="ECO:0000313" key="5">
    <source>
        <dbReference type="Proteomes" id="UP001501563"/>
    </source>
</evidence>
<keyword evidence="1" id="KW-0521">NADP</keyword>
<protein>
    <submittedName>
        <fullName evidence="4">Zinc-dependent alcohol dehydrogenase family protein</fullName>
    </submittedName>
</protein>
<dbReference type="Proteomes" id="UP001501563">
    <property type="component" value="Unassembled WGS sequence"/>
</dbReference>
<dbReference type="InterPro" id="IPR013154">
    <property type="entry name" value="ADH-like_N"/>
</dbReference>
<gene>
    <name evidence="4" type="ORF">GCM10022207_65840</name>
</gene>
<dbReference type="CDD" id="cd08268">
    <property type="entry name" value="MDR2"/>
    <property type="match status" value="1"/>
</dbReference>
<dbReference type="Pfam" id="PF13602">
    <property type="entry name" value="ADH_zinc_N_2"/>
    <property type="match status" value="1"/>
</dbReference>
<reference evidence="5" key="1">
    <citation type="journal article" date="2019" name="Int. J. Syst. Evol. Microbiol.">
        <title>The Global Catalogue of Microorganisms (GCM) 10K type strain sequencing project: providing services to taxonomists for standard genome sequencing and annotation.</title>
        <authorList>
            <consortium name="The Broad Institute Genomics Platform"/>
            <consortium name="The Broad Institute Genome Sequencing Center for Infectious Disease"/>
            <person name="Wu L."/>
            <person name="Ma J."/>
        </authorList>
    </citation>
    <scope>NUCLEOTIDE SEQUENCE [LARGE SCALE GENOMIC DNA]</scope>
    <source>
        <strain evidence="5">JCM 16578</strain>
    </source>
</reference>
<dbReference type="InterPro" id="IPR011032">
    <property type="entry name" value="GroES-like_sf"/>
</dbReference>
<dbReference type="Gene3D" id="3.90.180.10">
    <property type="entry name" value="Medium-chain alcohol dehydrogenases, catalytic domain"/>
    <property type="match status" value="1"/>
</dbReference>
<evidence type="ECO:0000256" key="1">
    <source>
        <dbReference type="ARBA" id="ARBA00022857"/>
    </source>
</evidence>
<dbReference type="InterPro" id="IPR036291">
    <property type="entry name" value="NAD(P)-bd_dom_sf"/>
</dbReference>
<dbReference type="SUPFAM" id="SSF50129">
    <property type="entry name" value="GroES-like"/>
    <property type="match status" value="1"/>
</dbReference>
<dbReference type="PANTHER" id="PTHR48106">
    <property type="entry name" value="QUINONE OXIDOREDUCTASE PIG3-RELATED"/>
    <property type="match status" value="1"/>
</dbReference>
<dbReference type="SMART" id="SM00829">
    <property type="entry name" value="PKS_ER"/>
    <property type="match status" value="1"/>
</dbReference>
<dbReference type="RefSeq" id="WP_345552933.1">
    <property type="nucleotide sequence ID" value="NZ_BAAAZA010000025.1"/>
</dbReference>
<dbReference type="Gene3D" id="3.40.50.720">
    <property type="entry name" value="NAD(P)-binding Rossmann-like Domain"/>
    <property type="match status" value="1"/>
</dbReference>
<evidence type="ECO:0000313" key="4">
    <source>
        <dbReference type="EMBL" id="GAA3889176.1"/>
    </source>
</evidence>
<keyword evidence="2" id="KW-0560">Oxidoreductase</keyword>
<keyword evidence="5" id="KW-1185">Reference proteome</keyword>
<sequence length="330" mass="34680">MTRQIFFAETGGPEVLRLREVELGAPGAGEALIRVDAIGVNRSDAMFREGRYFYSPQLPSTLGYEAAGVVEAIGEGVTDVAVGDSVAVIPAFQLTDYGTYAERAIVPASALVHRAADSDPIQAAAAWMAYITAYGALVEGNPVAAGDHVLLLAASGGVGLAAIDVANRIGAIPIATTRSADKEQRLLDAGATHVIVTGEENLSERVREITGGRGVVTAMDPVGGPGIVETIGSMAPGGRLLAFGLLDPRNDLSKGLLDVPGIELGLYTLFPVTTDPERREAAIKFIDASIADGTFKPVIDRTFDLSEYTEAHRYMESSAQFGKIVLTVQH</sequence>
<accession>A0ABP7KW31</accession>
<feature type="domain" description="Enoyl reductase (ER)" evidence="3">
    <location>
        <begin position="11"/>
        <end position="326"/>
    </location>
</feature>
<comment type="caution">
    <text evidence="4">The sequence shown here is derived from an EMBL/GenBank/DDBJ whole genome shotgun (WGS) entry which is preliminary data.</text>
</comment>
<evidence type="ECO:0000259" key="3">
    <source>
        <dbReference type="SMART" id="SM00829"/>
    </source>
</evidence>
<organism evidence="4 5">
    <name type="scientific">Streptomyces lannensis</name>
    <dbReference type="NCBI Taxonomy" id="766498"/>
    <lineage>
        <taxon>Bacteria</taxon>
        <taxon>Bacillati</taxon>
        <taxon>Actinomycetota</taxon>
        <taxon>Actinomycetes</taxon>
        <taxon>Kitasatosporales</taxon>
        <taxon>Streptomycetaceae</taxon>
        <taxon>Streptomyces</taxon>
    </lineage>
</organism>
<evidence type="ECO:0000256" key="2">
    <source>
        <dbReference type="ARBA" id="ARBA00023002"/>
    </source>
</evidence>
<dbReference type="InterPro" id="IPR020843">
    <property type="entry name" value="ER"/>
</dbReference>